<reference evidence="3 4" key="1">
    <citation type="submission" date="2021-01" db="EMBL/GenBank/DDBJ databases">
        <title>Genome public.</title>
        <authorList>
            <person name="Liu C."/>
            <person name="Sun Q."/>
        </authorList>
    </citation>
    <scope>NUCLEOTIDE SEQUENCE [LARGE SCALE GENOMIC DNA]</scope>
    <source>
        <strain evidence="3 4">YIM B02515</strain>
    </source>
</reference>
<evidence type="ECO:0000259" key="2">
    <source>
        <dbReference type="Pfam" id="PF25250"/>
    </source>
</evidence>
<feature type="domain" description="DUF7852" evidence="2">
    <location>
        <begin position="177"/>
        <end position="227"/>
    </location>
</feature>
<comment type="caution">
    <text evidence="3">The sequence shown here is derived from an EMBL/GenBank/DDBJ whole genome shotgun (WGS) entry which is preliminary data.</text>
</comment>
<dbReference type="Proteomes" id="UP000632377">
    <property type="component" value="Unassembled WGS sequence"/>
</dbReference>
<evidence type="ECO:0000313" key="3">
    <source>
        <dbReference type="EMBL" id="MBL4938423.1"/>
    </source>
</evidence>
<sequence length="365" mass="41141">MGRYYEKNPGFDPNMLIILLLILSVYSQRPMYYFDNELLNIKHKKASNDDVNKENDIGYTGGVLSEEKDLANEADSNIANDNLSYTGGVLGGNNESQDESNFGVVDDSESYTGGTSSEDRNATYEAYSSISGGSGEINNNSSADLDFKDNADCSDIISTEVIPEYPNKLIIPDIDCNEIVAQVPVVLSQFEIEFSCETTIKLDSPAIDIKRTKKNIFLDECRLLPKVNKLFLSGVVRKNIEYGAKDNIKHITVEVPFKCTTEVEYFTLPVIRHTDEEIEIETLRLDGAGTDLAENTRLSSEQFNEKIYCKLVSDEVKELEIADEDKDENENPECERLFETITEKMVVKLNLKLIQEQEINIKRNI</sequence>
<name>A0ABS1TKD0_9CLOT</name>
<dbReference type="RefSeq" id="WP_202751163.1">
    <property type="nucleotide sequence ID" value="NZ_JAESWC010000019.1"/>
</dbReference>
<evidence type="ECO:0000313" key="4">
    <source>
        <dbReference type="Proteomes" id="UP000632377"/>
    </source>
</evidence>
<dbReference type="InterPro" id="IPR057174">
    <property type="entry name" value="DUF7852"/>
</dbReference>
<feature type="region of interest" description="Disordered" evidence="1">
    <location>
        <begin position="94"/>
        <end position="119"/>
    </location>
</feature>
<keyword evidence="4" id="KW-1185">Reference proteome</keyword>
<dbReference type="EMBL" id="JAESWC010000019">
    <property type="protein sequence ID" value="MBL4938423.1"/>
    <property type="molecule type" value="Genomic_DNA"/>
</dbReference>
<proteinExistence type="predicted"/>
<organism evidence="3 4">
    <name type="scientific">Clostridium rhizosphaerae</name>
    <dbReference type="NCBI Taxonomy" id="2803861"/>
    <lineage>
        <taxon>Bacteria</taxon>
        <taxon>Bacillati</taxon>
        <taxon>Bacillota</taxon>
        <taxon>Clostridia</taxon>
        <taxon>Eubacteriales</taxon>
        <taxon>Clostridiaceae</taxon>
        <taxon>Clostridium</taxon>
    </lineage>
</organism>
<dbReference type="InterPro" id="IPR054845">
    <property type="entry name" value="Exosporium_prot_C"/>
</dbReference>
<evidence type="ECO:0000256" key="1">
    <source>
        <dbReference type="SAM" id="MobiDB-lite"/>
    </source>
</evidence>
<protein>
    <recommendedName>
        <fullName evidence="2">DUF7852 domain-containing protein</fullName>
    </recommendedName>
</protein>
<accession>A0ABS1TKD0</accession>
<dbReference type="NCBIfam" id="NF045794">
    <property type="entry name" value="CsxC_fam"/>
    <property type="match status" value="1"/>
</dbReference>
<dbReference type="Pfam" id="PF25250">
    <property type="entry name" value="DUF7852"/>
    <property type="match status" value="1"/>
</dbReference>
<gene>
    <name evidence="3" type="ORF">JK636_22175</name>
</gene>